<feature type="region of interest" description="Disordered" evidence="1">
    <location>
        <begin position="194"/>
        <end position="213"/>
    </location>
</feature>
<accession>A0A4Z2HCJ1</accession>
<organism evidence="2 3">
    <name type="scientific">Liparis tanakae</name>
    <name type="common">Tanaka's snailfish</name>
    <dbReference type="NCBI Taxonomy" id="230148"/>
    <lineage>
        <taxon>Eukaryota</taxon>
        <taxon>Metazoa</taxon>
        <taxon>Chordata</taxon>
        <taxon>Craniata</taxon>
        <taxon>Vertebrata</taxon>
        <taxon>Euteleostomi</taxon>
        <taxon>Actinopterygii</taxon>
        <taxon>Neopterygii</taxon>
        <taxon>Teleostei</taxon>
        <taxon>Neoteleostei</taxon>
        <taxon>Acanthomorphata</taxon>
        <taxon>Eupercaria</taxon>
        <taxon>Perciformes</taxon>
        <taxon>Cottioidei</taxon>
        <taxon>Cottales</taxon>
        <taxon>Liparidae</taxon>
        <taxon>Liparis</taxon>
    </lineage>
</organism>
<gene>
    <name evidence="2" type="ORF">EYF80_027295</name>
</gene>
<evidence type="ECO:0000256" key="1">
    <source>
        <dbReference type="SAM" id="MobiDB-lite"/>
    </source>
</evidence>
<dbReference type="AlphaFoldDB" id="A0A4Z2HCJ1"/>
<feature type="compositionally biased region" description="Polar residues" evidence="1">
    <location>
        <begin position="203"/>
        <end position="213"/>
    </location>
</feature>
<protein>
    <submittedName>
        <fullName evidence="2">Uncharacterized protein</fullName>
    </submittedName>
</protein>
<reference evidence="2 3" key="1">
    <citation type="submission" date="2019-03" db="EMBL/GenBank/DDBJ databases">
        <title>First draft genome of Liparis tanakae, snailfish: a comprehensive survey of snailfish specific genes.</title>
        <authorList>
            <person name="Kim W."/>
            <person name="Song I."/>
            <person name="Jeong J.-H."/>
            <person name="Kim D."/>
            <person name="Kim S."/>
            <person name="Ryu S."/>
            <person name="Song J.Y."/>
            <person name="Lee S.K."/>
        </authorList>
    </citation>
    <scope>NUCLEOTIDE SEQUENCE [LARGE SCALE GENOMIC DNA]</scope>
    <source>
        <tissue evidence="2">Muscle</tissue>
    </source>
</reference>
<comment type="caution">
    <text evidence="2">The sequence shown here is derived from an EMBL/GenBank/DDBJ whole genome shotgun (WGS) entry which is preliminary data.</text>
</comment>
<keyword evidence="3" id="KW-1185">Reference proteome</keyword>
<evidence type="ECO:0000313" key="3">
    <source>
        <dbReference type="Proteomes" id="UP000314294"/>
    </source>
</evidence>
<sequence>MSPCKSPLTLIEETAHGSRCSTAASEGECAVCLSACEGRLVPTARSGEGEAVWYFLIQFKGARRRGSSHSCQHCCSSHVSIGYRLAVPITQWLPAESSVSSSDSSVQSSCWLSGTPGLPVKAGVLLTHGNSPLRGRLTVGHLISIAKWPIYLRHHRCSLPREPSLVFRRRRPRGEHLLRFAAQVPNVRSAKLKGATDGITARPQESGQTSQTSKATECFNIFVVNSR</sequence>
<dbReference type="EMBL" id="SRLO01000292">
    <property type="protein sequence ID" value="TNN62492.1"/>
    <property type="molecule type" value="Genomic_DNA"/>
</dbReference>
<proteinExistence type="predicted"/>
<evidence type="ECO:0000313" key="2">
    <source>
        <dbReference type="EMBL" id="TNN62492.1"/>
    </source>
</evidence>
<dbReference type="Proteomes" id="UP000314294">
    <property type="component" value="Unassembled WGS sequence"/>
</dbReference>
<name>A0A4Z2HCJ1_9TELE</name>